<keyword evidence="3" id="KW-1185">Reference proteome</keyword>
<evidence type="ECO:0000256" key="1">
    <source>
        <dbReference type="SAM" id="MobiDB-lite"/>
    </source>
</evidence>
<proteinExistence type="predicted"/>
<feature type="compositionally biased region" description="Low complexity" evidence="1">
    <location>
        <begin position="221"/>
        <end position="243"/>
    </location>
</feature>
<dbReference type="KEGG" id="nvn:NVIE_006180"/>
<accession>A0A060HML8</accession>
<organism evidence="2 3">
    <name type="scientific">Nitrososphaera viennensis EN76</name>
    <dbReference type="NCBI Taxonomy" id="926571"/>
    <lineage>
        <taxon>Archaea</taxon>
        <taxon>Nitrososphaerota</taxon>
        <taxon>Nitrososphaeria</taxon>
        <taxon>Nitrososphaerales</taxon>
        <taxon>Nitrososphaeraceae</taxon>
        <taxon>Nitrososphaera</taxon>
    </lineage>
</organism>
<gene>
    <name evidence="2" type="ORF">NVIE_006180</name>
</gene>
<protein>
    <submittedName>
        <fullName evidence="2">Uncharacterized protein</fullName>
    </submittedName>
</protein>
<reference evidence="2 3" key="1">
    <citation type="journal article" date="2014" name="Int. J. Syst. Evol. Microbiol.">
        <title>Nitrososphaera viennensis gen. nov., sp. nov., an aerobic and mesophilic, ammonia-oxidizing archaeon from soil and a member of the archaeal phylum Thaumarchaeota.</title>
        <authorList>
            <person name="Stieglmeier M."/>
            <person name="Klingl A."/>
            <person name="Alves R.J."/>
            <person name="Rittmann S.K."/>
            <person name="Melcher M."/>
            <person name="Leisch N."/>
            <person name="Schleper C."/>
        </authorList>
    </citation>
    <scope>NUCLEOTIDE SEQUENCE [LARGE SCALE GENOMIC DNA]</scope>
    <source>
        <strain evidence="2">EN76</strain>
    </source>
</reference>
<evidence type="ECO:0000313" key="3">
    <source>
        <dbReference type="Proteomes" id="UP000027093"/>
    </source>
</evidence>
<sequence>MDDEKLQMNLTRRIIARNLLLATVLSVAASGLATATALMTAVASLPAAYAQQTLAGGNNNGNATSTAGNFTLSGIITSTQMTNAGAPLWLSAGSWALVTDMPVFGGNNQTQPTVKNFSAVVNMVLLSNGTMFHTHHISNFKQSEVLFQGSNTTAFNGTMTVTTEEGMAENVPGYLHFQNNIMSVWVNPGQIDNHFGPTPINGMMLTPEQLEELGAELPQLQQGAAAQNSTAASASSSSGAQAT</sequence>
<dbReference type="HOGENOM" id="CLU_1140598_0_0_2"/>
<feature type="region of interest" description="Disordered" evidence="1">
    <location>
        <begin position="212"/>
        <end position="243"/>
    </location>
</feature>
<dbReference type="Proteomes" id="UP000027093">
    <property type="component" value="Chromosome"/>
</dbReference>
<dbReference type="AlphaFoldDB" id="A0A060HML8"/>
<dbReference type="EMBL" id="CP007536">
    <property type="protein sequence ID" value="AIC14821.1"/>
    <property type="molecule type" value="Genomic_DNA"/>
</dbReference>
<name>A0A060HML8_9ARCH</name>
<dbReference type="STRING" id="926571.NVIE_006180"/>
<evidence type="ECO:0000313" key="2">
    <source>
        <dbReference type="EMBL" id="AIC14821.1"/>
    </source>
</evidence>